<dbReference type="PANTHER" id="PTHR33112">
    <property type="entry name" value="DOMAIN PROTEIN, PUTATIVE-RELATED"/>
    <property type="match status" value="1"/>
</dbReference>
<dbReference type="EMBL" id="JAQQWM010000003">
    <property type="protein sequence ID" value="KAK8072445.1"/>
    <property type="molecule type" value="Genomic_DNA"/>
</dbReference>
<feature type="compositionally biased region" description="Pro residues" evidence="1">
    <location>
        <begin position="577"/>
        <end position="589"/>
    </location>
</feature>
<proteinExistence type="predicted"/>
<evidence type="ECO:0000313" key="4">
    <source>
        <dbReference type="Proteomes" id="UP001446871"/>
    </source>
</evidence>
<accession>A0ABR1VMF7</accession>
<dbReference type="Pfam" id="PF06985">
    <property type="entry name" value="HET"/>
    <property type="match status" value="1"/>
</dbReference>
<feature type="region of interest" description="Disordered" evidence="1">
    <location>
        <begin position="527"/>
        <end position="613"/>
    </location>
</feature>
<dbReference type="Proteomes" id="UP001446871">
    <property type="component" value="Unassembled WGS sequence"/>
</dbReference>
<dbReference type="PANTHER" id="PTHR33112:SF16">
    <property type="entry name" value="HETEROKARYON INCOMPATIBILITY DOMAIN-CONTAINING PROTEIN"/>
    <property type="match status" value="1"/>
</dbReference>
<comment type="caution">
    <text evidence="3">The sequence shown here is derived from an EMBL/GenBank/DDBJ whole genome shotgun (WGS) entry which is preliminary data.</text>
</comment>
<evidence type="ECO:0000259" key="2">
    <source>
        <dbReference type="Pfam" id="PF06985"/>
    </source>
</evidence>
<dbReference type="InterPro" id="IPR010730">
    <property type="entry name" value="HET"/>
</dbReference>
<organism evidence="3 4">
    <name type="scientific">Apiospora saccharicola</name>
    <dbReference type="NCBI Taxonomy" id="335842"/>
    <lineage>
        <taxon>Eukaryota</taxon>
        <taxon>Fungi</taxon>
        <taxon>Dikarya</taxon>
        <taxon>Ascomycota</taxon>
        <taxon>Pezizomycotina</taxon>
        <taxon>Sordariomycetes</taxon>
        <taxon>Xylariomycetidae</taxon>
        <taxon>Amphisphaeriales</taxon>
        <taxon>Apiosporaceae</taxon>
        <taxon>Apiospora</taxon>
    </lineage>
</organism>
<feature type="compositionally biased region" description="Pro residues" evidence="1">
    <location>
        <begin position="546"/>
        <end position="570"/>
    </location>
</feature>
<protein>
    <recommendedName>
        <fullName evidence="2">Heterokaryon incompatibility domain-containing protein</fullName>
    </recommendedName>
</protein>
<evidence type="ECO:0000313" key="3">
    <source>
        <dbReference type="EMBL" id="KAK8072445.1"/>
    </source>
</evidence>
<keyword evidence="4" id="KW-1185">Reference proteome</keyword>
<sequence length="809" mass="89741">MHDPFEHPAIKDHMPEGLRGKTFAIWAKGLKWHDKIMKIPHPFGKSRNNIKFEINGADADAPITEVRREYLGVAEQAGVMTGAAAAGAGIQAATQENDKAAALSKLGNSGSLFVDSLVTIMNKTLPAAVTVKMHNKTSQNVGLLKIAVWGYGNKPMVPLSILSFFNLRVALNYQDDGLMDLRYGRSIGDRVQVETDCRRGLAPPSGEHFRLVEIDEHEDSKLRVVEVHTHFPGFVPEYAALSYVWDEAGKIALNLNPKNVPRLSTGVPPESVARTIADAAKVTRRLGLRYLWVDSLCSELDQMGSVYGHAFVVIIATDGEDAEAGLAGITSPREPGQIAREVRPKVNVLFPVQYDKSYGKWDTRAWTLQEKLLSRRMLVFGANHLRQGELGRVAGPIAVALLRRVRQAAGIVHQSPPAVPVRKKVHGLPENFLDLVLLWQPPAVVGTRLTRRTNDLLPSWSWAGWEVGKVPLGGGGTGKKTYQAQPGVRFEDPFWVSSNDNMSLRKVRATGSEAEERLRPLVTWFKSVEDPKPPSPIPTQSRTLVPPLPGRTPPPLPLTRPGKTPPPPPSTSGKIPPVVPKKPAPPPKPVTLEPVSIAKPQSPKTHKPKGELVPVNEHGLGIFCRSRESEGYREVEERVEDRILDEARRFRGSSTGLRPPSVRPDTPLDSRHLVCETQLGKFRLRQGESTEPMTEVLWERTDAGDPEKAKELEIMEAEILDDHNNIVGYVIPTDQYQTISTNPYNYILLSESQYWGNEKRIDLVWFPLFNVMVVSWDERGEFARRVGLGKKFKSAWNAANLTKRTVILA</sequence>
<name>A0ABR1VMF7_9PEZI</name>
<gene>
    <name evidence="3" type="ORF">PG996_005793</name>
</gene>
<evidence type="ECO:0000256" key="1">
    <source>
        <dbReference type="SAM" id="MobiDB-lite"/>
    </source>
</evidence>
<reference evidence="3 4" key="1">
    <citation type="submission" date="2023-01" db="EMBL/GenBank/DDBJ databases">
        <title>Analysis of 21 Apiospora genomes using comparative genomics revels a genus with tremendous synthesis potential of carbohydrate active enzymes and secondary metabolites.</title>
        <authorList>
            <person name="Sorensen T."/>
        </authorList>
    </citation>
    <scope>NUCLEOTIDE SEQUENCE [LARGE SCALE GENOMIC DNA]</scope>
    <source>
        <strain evidence="3 4">CBS 83171</strain>
    </source>
</reference>
<feature type="domain" description="Heterokaryon incompatibility" evidence="2">
    <location>
        <begin position="238"/>
        <end position="370"/>
    </location>
</feature>